<dbReference type="EMBL" id="LFZN01000051">
    <property type="protein sequence ID" value="KXT01651.1"/>
    <property type="molecule type" value="Genomic_DNA"/>
</dbReference>
<accession>A0A139HGP1</accession>
<keyword evidence="2" id="KW-1185">Reference proteome</keyword>
<dbReference type="Proteomes" id="UP000070133">
    <property type="component" value="Unassembled WGS sequence"/>
</dbReference>
<comment type="caution">
    <text evidence="1">The sequence shown here is derived from an EMBL/GenBank/DDBJ whole genome shotgun (WGS) entry which is preliminary data.</text>
</comment>
<reference evidence="1 2" key="1">
    <citation type="submission" date="2015-07" db="EMBL/GenBank/DDBJ databases">
        <title>Comparative genomics of the Sigatoka disease complex on banana suggests a link between parallel evolutionary changes in Pseudocercospora fijiensis and Pseudocercospora eumusae and increased virulence on the banana host.</title>
        <authorList>
            <person name="Chang T.-C."/>
            <person name="Salvucci A."/>
            <person name="Crous P.W."/>
            <person name="Stergiopoulos I."/>
        </authorList>
    </citation>
    <scope>NUCLEOTIDE SEQUENCE [LARGE SCALE GENOMIC DNA]</scope>
    <source>
        <strain evidence="1 2">CBS 114824</strain>
    </source>
</reference>
<gene>
    <name evidence="1" type="ORF">AC578_2762</name>
</gene>
<name>A0A139HGP1_9PEZI</name>
<sequence>MPTLSPSGKPMRTTKVTQKGGRAYHVLDEHCADSLRLAPGKACTTRFRAIVAKGGGFGHCKEIVYSACARQDVKRIERNACQGRLKASRSCCTSPTARNGALAADKAAVLGLSCFCSGTLLMRNDVEREAHSGNCLALKRLRFEED</sequence>
<protein>
    <submittedName>
        <fullName evidence="1">Uncharacterized protein</fullName>
    </submittedName>
</protein>
<proteinExistence type="predicted"/>
<dbReference type="AlphaFoldDB" id="A0A139HGP1"/>
<organism evidence="1 2">
    <name type="scientific">Pseudocercospora eumusae</name>
    <dbReference type="NCBI Taxonomy" id="321146"/>
    <lineage>
        <taxon>Eukaryota</taxon>
        <taxon>Fungi</taxon>
        <taxon>Dikarya</taxon>
        <taxon>Ascomycota</taxon>
        <taxon>Pezizomycotina</taxon>
        <taxon>Dothideomycetes</taxon>
        <taxon>Dothideomycetidae</taxon>
        <taxon>Mycosphaerellales</taxon>
        <taxon>Mycosphaerellaceae</taxon>
        <taxon>Pseudocercospora</taxon>
    </lineage>
</organism>
<evidence type="ECO:0000313" key="1">
    <source>
        <dbReference type="EMBL" id="KXT01651.1"/>
    </source>
</evidence>
<evidence type="ECO:0000313" key="2">
    <source>
        <dbReference type="Proteomes" id="UP000070133"/>
    </source>
</evidence>